<evidence type="ECO:0000313" key="2">
    <source>
        <dbReference type="Proteomes" id="UP001258017"/>
    </source>
</evidence>
<comment type="caution">
    <text evidence="1">The sequence shown here is derived from an EMBL/GenBank/DDBJ whole genome shotgun (WGS) entry which is preliminary data.</text>
</comment>
<organism evidence="1 2">
    <name type="scientific">Odynerus spinipes</name>
    <dbReference type="NCBI Taxonomy" id="1348599"/>
    <lineage>
        <taxon>Eukaryota</taxon>
        <taxon>Metazoa</taxon>
        <taxon>Ecdysozoa</taxon>
        <taxon>Arthropoda</taxon>
        <taxon>Hexapoda</taxon>
        <taxon>Insecta</taxon>
        <taxon>Pterygota</taxon>
        <taxon>Neoptera</taxon>
        <taxon>Endopterygota</taxon>
        <taxon>Hymenoptera</taxon>
        <taxon>Apocrita</taxon>
        <taxon>Aculeata</taxon>
        <taxon>Vespoidea</taxon>
        <taxon>Vespidae</taxon>
        <taxon>Eumeninae</taxon>
        <taxon>Odynerus</taxon>
    </lineage>
</organism>
<protein>
    <submittedName>
        <fullName evidence="1">Uncharacterized protein</fullName>
    </submittedName>
</protein>
<evidence type="ECO:0000313" key="1">
    <source>
        <dbReference type="EMBL" id="KAK2578961.1"/>
    </source>
</evidence>
<dbReference type="EMBL" id="JAIFRP010000130">
    <property type="protein sequence ID" value="KAK2578961.1"/>
    <property type="molecule type" value="Genomic_DNA"/>
</dbReference>
<keyword evidence="2" id="KW-1185">Reference proteome</keyword>
<reference evidence="1" key="2">
    <citation type="journal article" date="2023" name="Commun. Biol.">
        <title>Intrasexual cuticular hydrocarbon dimorphism in a wasp sheds light on hydrocarbon biosynthesis genes in Hymenoptera.</title>
        <authorList>
            <person name="Moris V.C."/>
            <person name="Podsiadlowski L."/>
            <person name="Martin S."/>
            <person name="Oeyen J.P."/>
            <person name="Donath A."/>
            <person name="Petersen M."/>
            <person name="Wilbrandt J."/>
            <person name="Misof B."/>
            <person name="Liedtke D."/>
            <person name="Thamm M."/>
            <person name="Scheiner R."/>
            <person name="Schmitt T."/>
            <person name="Niehuis O."/>
        </authorList>
    </citation>
    <scope>NUCLEOTIDE SEQUENCE</scope>
    <source>
        <strain evidence="1">GBR_01_08_01A</strain>
    </source>
</reference>
<name>A0AAD9RH48_9HYME</name>
<dbReference type="Proteomes" id="UP001258017">
    <property type="component" value="Unassembled WGS sequence"/>
</dbReference>
<proteinExistence type="predicted"/>
<sequence length="101" mass="11936">MRNPLSDVEAQRSVSYRGRAKIPELPSTIGKWNPLGSRQDRSSLPIESARRRDCLAIPRKAKRCEVEIKSWRNMPIIRKMRWVEGERQMEIDGRMARELFR</sequence>
<reference evidence="1" key="1">
    <citation type="submission" date="2021-08" db="EMBL/GenBank/DDBJ databases">
        <authorList>
            <person name="Misof B."/>
            <person name="Oliver O."/>
            <person name="Podsiadlowski L."/>
            <person name="Donath A."/>
            <person name="Peters R."/>
            <person name="Mayer C."/>
            <person name="Rust J."/>
            <person name="Gunkel S."/>
            <person name="Lesny P."/>
            <person name="Martin S."/>
            <person name="Oeyen J.P."/>
            <person name="Petersen M."/>
            <person name="Panagiotis P."/>
            <person name="Wilbrandt J."/>
            <person name="Tanja T."/>
        </authorList>
    </citation>
    <scope>NUCLEOTIDE SEQUENCE</scope>
    <source>
        <strain evidence="1">GBR_01_08_01A</strain>
        <tissue evidence="1">Thorax + abdomen</tissue>
    </source>
</reference>
<dbReference type="AlphaFoldDB" id="A0AAD9RH48"/>
<accession>A0AAD9RH48</accession>
<gene>
    <name evidence="1" type="ORF">KPH14_011164</name>
</gene>